<evidence type="ECO:0000256" key="4">
    <source>
        <dbReference type="ARBA" id="ARBA00022723"/>
    </source>
</evidence>
<comment type="subcellular location">
    <subcellularLocation>
        <location evidence="1">Nucleus</location>
    </subcellularLocation>
</comment>
<dbReference type="CDD" id="cd00067">
    <property type="entry name" value="GAL4"/>
    <property type="match status" value="1"/>
</dbReference>
<dbReference type="OrthoDB" id="2538135at2759"/>
<evidence type="ECO:0000256" key="1">
    <source>
        <dbReference type="ARBA" id="ARBA00004123"/>
    </source>
</evidence>
<evidence type="ECO:0000256" key="8">
    <source>
        <dbReference type="ARBA" id="ARBA00023163"/>
    </source>
</evidence>
<dbReference type="PANTHER" id="PTHR47659">
    <property type="entry name" value="ZN(II)2CYS6 TRANSCRIPTION FACTOR (EUROFUNG)-RELATED"/>
    <property type="match status" value="1"/>
</dbReference>
<feature type="compositionally biased region" description="Polar residues" evidence="11">
    <location>
        <begin position="563"/>
        <end position="574"/>
    </location>
</feature>
<evidence type="ECO:0000256" key="5">
    <source>
        <dbReference type="ARBA" id="ARBA00022833"/>
    </source>
</evidence>
<dbReference type="GO" id="GO:0005634">
    <property type="term" value="C:nucleus"/>
    <property type="evidence" value="ECO:0007669"/>
    <property type="project" value="UniProtKB-SubCell"/>
</dbReference>
<evidence type="ECO:0000256" key="7">
    <source>
        <dbReference type="ARBA" id="ARBA00023125"/>
    </source>
</evidence>
<feature type="compositionally biased region" description="Polar residues" evidence="11">
    <location>
        <begin position="391"/>
        <end position="413"/>
    </location>
</feature>
<keyword evidence="3" id="KW-0312">Gluconeogenesis</keyword>
<evidence type="ECO:0000256" key="9">
    <source>
        <dbReference type="ARBA" id="ARBA00023242"/>
    </source>
</evidence>
<evidence type="ECO:0000256" key="10">
    <source>
        <dbReference type="SAM" id="Coils"/>
    </source>
</evidence>
<dbReference type="PANTHER" id="PTHR47659:SF1">
    <property type="entry name" value="TRANSCRIPTION ACTIVATOR OF GLUCONEOGENESIS ERT1"/>
    <property type="match status" value="1"/>
</dbReference>
<dbReference type="InterPro" id="IPR050335">
    <property type="entry name" value="ERT1_acuK_gluconeogen_tf"/>
</dbReference>
<dbReference type="InterPro" id="IPR001138">
    <property type="entry name" value="Zn2Cys6_DnaBD"/>
</dbReference>
<keyword evidence="6" id="KW-0805">Transcription regulation</keyword>
<evidence type="ECO:0000259" key="12">
    <source>
        <dbReference type="PROSITE" id="PS50048"/>
    </source>
</evidence>
<feature type="compositionally biased region" description="Polar residues" evidence="11">
    <location>
        <begin position="369"/>
        <end position="382"/>
    </location>
</feature>
<feature type="compositionally biased region" description="Polar residues" evidence="11">
    <location>
        <begin position="194"/>
        <end position="219"/>
    </location>
</feature>
<evidence type="ECO:0000256" key="6">
    <source>
        <dbReference type="ARBA" id="ARBA00023015"/>
    </source>
</evidence>
<protein>
    <recommendedName>
        <fullName evidence="12">Zn(2)-C6 fungal-type domain-containing protein</fullName>
    </recommendedName>
</protein>
<organism evidence="13 14">
    <name type="scientific">Delitschia confertaspora ATCC 74209</name>
    <dbReference type="NCBI Taxonomy" id="1513339"/>
    <lineage>
        <taxon>Eukaryota</taxon>
        <taxon>Fungi</taxon>
        <taxon>Dikarya</taxon>
        <taxon>Ascomycota</taxon>
        <taxon>Pezizomycotina</taxon>
        <taxon>Dothideomycetes</taxon>
        <taxon>Pleosporomycetidae</taxon>
        <taxon>Pleosporales</taxon>
        <taxon>Delitschiaceae</taxon>
        <taxon>Delitschia</taxon>
    </lineage>
</organism>
<keyword evidence="9" id="KW-0539">Nucleus</keyword>
<feature type="region of interest" description="Disordered" evidence="11">
    <location>
        <begin position="555"/>
        <end position="586"/>
    </location>
</feature>
<sequence length="709" mass="77542">MTTPHVEDASPSPEYSGDPDGDENMAEQKVDQGSSDASPQHQTGDAAVKPSSNAKDPLRPRRKKARRACLACQRAHLTCGDERPCQRCIKRGLQDNCMDGVRKKAKYLHDAPNEALMPGVGGNYPHLNGNIPGLPSQMSTAVSLGPQGPFFGQAPPGNYNVYGQPTAPGPLPSSMQDNSALGSFNGQPAPISPPYNQGNQTAMPNLPSAVSQGPPSEMQQFGGPLFDPSDPAFFNLDIANLNFGNHFGALEFGMLGHMSSGVAEAQERDNGLLNPLNRAANEYGHQITSGAFNDAAALTTNTEFPQNGLPNSEWQNPHSRHGSIQMQTPNNTPITATIDNLRHDSLHNAHAYAIGQGPSSLSSASPASTDVNSGYDNDNPMASANFFAHPNPQQMQHPSPTLARQQQVQNRRPATTALQPIHFNALKKRRRDTTYIYEAIKEPYPYVAAFHRLRYLIETRFSKEGLSKMMRFLAGFRPLLMAAAAEQDRNDLIQNEKNLQRQLLTMEDMIAETGTPILICRRSGEVVLMGSEFNQLTGWPRDVLLGKKPNLNVNFGPRRDLSNESVTSSRNSRTPIMAGQEPDPGPHPVSVVELMDENSVIQFFDDYSKLAFGDARGSRTRRVKLLKYRTKEDMAKLEEIGGRLEAQGMNGHGMNGLNGMENMGNGEPGIKMLGERLGMVDCMIGWHIKRDIHDMPALIVISILPVLNF</sequence>
<keyword evidence="7" id="KW-0238">DNA-binding</keyword>
<dbReference type="InterPro" id="IPR036864">
    <property type="entry name" value="Zn2-C6_fun-type_DNA-bd_sf"/>
</dbReference>
<dbReference type="SUPFAM" id="SSF57701">
    <property type="entry name" value="Zn2/Cys6 DNA-binding domain"/>
    <property type="match status" value="1"/>
</dbReference>
<proteinExistence type="inferred from homology"/>
<dbReference type="GO" id="GO:0006094">
    <property type="term" value="P:gluconeogenesis"/>
    <property type="evidence" value="ECO:0007669"/>
    <property type="project" value="UniProtKB-KW"/>
</dbReference>
<comment type="caution">
    <text evidence="13">The sequence shown here is derived from an EMBL/GenBank/DDBJ whole genome shotgun (WGS) entry which is preliminary data.</text>
</comment>
<dbReference type="PROSITE" id="PS50048">
    <property type="entry name" value="ZN2_CY6_FUNGAL_2"/>
    <property type="match status" value="1"/>
</dbReference>
<keyword evidence="10" id="KW-0175">Coiled coil</keyword>
<dbReference type="Pfam" id="PF24990">
    <property type="entry name" value="PAS_13"/>
    <property type="match status" value="1"/>
</dbReference>
<feature type="compositionally biased region" description="Polar residues" evidence="11">
    <location>
        <begin position="31"/>
        <end position="43"/>
    </location>
</feature>
<keyword evidence="5" id="KW-0862">Zinc</keyword>
<feature type="region of interest" description="Disordered" evidence="11">
    <location>
        <begin position="356"/>
        <end position="413"/>
    </location>
</feature>
<name>A0A9P4JGA7_9PLEO</name>
<dbReference type="Gene3D" id="4.10.240.10">
    <property type="entry name" value="Zn(2)-C6 fungal-type DNA-binding domain"/>
    <property type="match status" value="1"/>
</dbReference>
<comment type="similarity">
    <text evidence="2">Belongs to the ERT1/acuK family.</text>
</comment>
<feature type="region of interest" description="Disordered" evidence="11">
    <location>
        <begin position="1"/>
        <end position="62"/>
    </location>
</feature>
<feature type="region of interest" description="Disordered" evidence="11">
    <location>
        <begin position="194"/>
        <end position="225"/>
    </location>
</feature>
<keyword evidence="4" id="KW-0479">Metal-binding</keyword>
<dbReference type="GO" id="GO:0009267">
    <property type="term" value="P:cellular response to starvation"/>
    <property type="evidence" value="ECO:0007669"/>
    <property type="project" value="TreeGrafter"/>
</dbReference>
<feature type="domain" description="Zn(2)-C6 fungal-type" evidence="12">
    <location>
        <begin position="68"/>
        <end position="99"/>
    </location>
</feature>
<feature type="coiled-coil region" evidence="10">
    <location>
        <begin position="482"/>
        <end position="509"/>
    </location>
</feature>
<evidence type="ECO:0000256" key="3">
    <source>
        <dbReference type="ARBA" id="ARBA00022432"/>
    </source>
</evidence>
<gene>
    <name evidence="13" type="ORF">GQ43DRAFT_499576</name>
</gene>
<reference evidence="13" key="1">
    <citation type="journal article" date="2020" name="Stud. Mycol.">
        <title>101 Dothideomycetes genomes: a test case for predicting lifestyles and emergence of pathogens.</title>
        <authorList>
            <person name="Haridas S."/>
            <person name="Albert R."/>
            <person name="Binder M."/>
            <person name="Bloem J."/>
            <person name="Labutti K."/>
            <person name="Salamov A."/>
            <person name="Andreopoulos B."/>
            <person name="Baker S."/>
            <person name="Barry K."/>
            <person name="Bills G."/>
            <person name="Bluhm B."/>
            <person name="Cannon C."/>
            <person name="Castanera R."/>
            <person name="Culley D."/>
            <person name="Daum C."/>
            <person name="Ezra D."/>
            <person name="Gonzalez J."/>
            <person name="Henrissat B."/>
            <person name="Kuo A."/>
            <person name="Liang C."/>
            <person name="Lipzen A."/>
            <person name="Lutzoni F."/>
            <person name="Magnuson J."/>
            <person name="Mondo S."/>
            <person name="Nolan M."/>
            <person name="Ohm R."/>
            <person name="Pangilinan J."/>
            <person name="Park H.-J."/>
            <person name="Ramirez L."/>
            <person name="Alfaro M."/>
            <person name="Sun H."/>
            <person name="Tritt A."/>
            <person name="Yoshinaga Y."/>
            <person name="Zwiers L.-H."/>
            <person name="Turgeon B."/>
            <person name="Goodwin S."/>
            <person name="Spatafora J."/>
            <person name="Crous P."/>
            <person name="Grigoriev I."/>
        </authorList>
    </citation>
    <scope>NUCLEOTIDE SEQUENCE</scope>
    <source>
        <strain evidence="13">ATCC 74209</strain>
    </source>
</reference>
<evidence type="ECO:0000256" key="2">
    <source>
        <dbReference type="ARBA" id="ARBA00010855"/>
    </source>
</evidence>
<evidence type="ECO:0000256" key="11">
    <source>
        <dbReference type="SAM" id="MobiDB-lite"/>
    </source>
</evidence>
<dbReference type="GO" id="GO:0000977">
    <property type="term" value="F:RNA polymerase II transcription regulatory region sequence-specific DNA binding"/>
    <property type="evidence" value="ECO:0007669"/>
    <property type="project" value="TreeGrafter"/>
</dbReference>
<dbReference type="Proteomes" id="UP000799536">
    <property type="component" value="Unassembled WGS sequence"/>
</dbReference>
<dbReference type="EMBL" id="ML994464">
    <property type="protein sequence ID" value="KAF2196152.1"/>
    <property type="molecule type" value="Genomic_DNA"/>
</dbReference>
<dbReference type="InterPro" id="IPR056751">
    <property type="entry name" value="PAS_13"/>
</dbReference>
<dbReference type="AlphaFoldDB" id="A0A9P4JGA7"/>
<dbReference type="GO" id="GO:0008270">
    <property type="term" value="F:zinc ion binding"/>
    <property type="evidence" value="ECO:0007669"/>
    <property type="project" value="InterPro"/>
</dbReference>
<evidence type="ECO:0000313" key="14">
    <source>
        <dbReference type="Proteomes" id="UP000799536"/>
    </source>
</evidence>
<keyword evidence="14" id="KW-1185">Reference proteome</keyword>
<accession>A0A9P4JGA7</accession>
<dbReference type="SMART" id="SM00066">
    <property type="entry name" value="GAL4"/>
    <property type="match status" value="1"/>
</dbReference>
<feature type="compositionally biased region" description="Low complexity" evidence="11">
    <location>
        <begin position="358"/>
        <end position="368"/>
    </location>
</feature>
<dbReference type="GO" id="GO:0000981">
    <property type="term" value="F:DNA-binding transcription factor activity, RNA polymerase II-specific"/>
    <property type="evidence" value="ECO:0007669"/>
    <property type="project" value="InterPro"/>
</dbReference>
<evidence type="ECO:0000313" key="13">
    <source>
        <dbReference type="EMBL" id="KAF2196152.1"/>
    </source>
</evidence>
<keyword evidence="8" id="KW-0804">Transcription</keyword>